<name>M0ABL2_9EURY</name>
<dbReference type="STRING" id="1227492.C482_16178"/>
<keyword evidence="2" id="KW-1185">Reference proteome</keyword>
<proteinExistence type="predicted"/>
<dbReference type="AlphaFoldDB" id="M0ABL2"/>
<comment type="caution">
    <text evidence="1">The sequence shown here is derived from an EMBL/GenBank/DDBJ whole genome shotgun (WGS) entry which is preliminary data.</text>
</comment>
<accession>M0ABL2</accession>
<reference evidence="1 2" key="1">
    <citation type="journal article" date="2014" name="PLoS Genet.">
        <title>Phylogenetically driven sequencing of extremely halophilic archaea reveals strategies for static and dynamic osmo-response.</title>
        <authorList>
            <person name="Becker E.A."/>
            <person name="Seitzer P.M."/>
            <person name="Tritt A."/>
            <person name="Larsen D."/>
            <person name="Krusor M."/>
            <person name="Yao A.I."/>
            <person name="Wu D."/>
            <person name="Madern D."/>
            <person name="Eisen J.A."/>
            <person name="Darling A.E."/>
            <person name="Facciotti M.T."/>
        </authorList>
    </citation>
    <scope>NUCLEOTIDE SEQUENCE [LARGE SCALE GENOMIC DNA]</scope>
    <source>
        <strain evidence="1 2">JCM 10990</strain>
    </source>
</reference>
<gene>
    <name evidence="1" type="ORF">C482_16178</name>
</gene>
<protein>
    <submittedName>
        <fullName evidence="1">N-acyl-D-amino-acid deacylase</fullName>
    </submittedName>
</protein>
<evidence type="ECO:0000313" key="1">
    <source>
        <dbReference type="EMBL" id="ELY96130.1"/>
    </source>
</evidence>
<evidence type="ECO:0000313" key="2">
    <source>
        <dbReference type="Proteomes" id="UP000011693"/>
    </source>
</evidence>
<dbReference type="Proteomes" id="UP000011693">
    <property type="component" value="Unassembled WGS sequence"/>
</dbReference>
<sequence>MTGLSYTPGAFADTEEFAELSGVVAEHDKL</sequence>
<dbReference type="EMBL" id="AOIN01000086">
    <property type="protein sequence ID" value="ELY96130.1"/>
    <property type="molecule type" value="Genomic_DNA"/>
</dbReference>
<organism evidence="1 2">
    <name type="scientific">Natrialba chahannaoensis JCM 10990</name>
    <dbReference type="NCBI Taxonomy" id="1227492"/>
    <lineage>
        <taxon>Archaea</taxon>
        <taxon>Methanobacteriati</taxon>
        <taxon>Methanobacteriota</taxon>
        <taxon>Stenosarchaea group</taxon>
        <taxon>Halobacteria</taxon>
        <taxon>Halobacteriales</taxon>
        <taxon>Natrialbaceae</taxon>
        <taxon>Natrialba</taxon>
    </lineage>
</organism>